<accession>A0A645HN07</accession>
<protein>
    <submittedName>
        <fullName evidence="1">Uncharacterized protein</fullName>
    </submittedName>
</protein>
<evidence type="ECO:0000313" key="1">
    <source>
        <dbReference type="EMBL" id="MPN40435.1"/>
    </source>
</evidence>
<sequence>MGDKKGQRGIQSARKTDDGRFTVGMGEPLFQSVCLHQKNFFAAFFLFRFIRRNKGIGVYIPVQLNGLWI</sequence>
<name>A0A645HN07_9ZZZZ</name>
<gene>
    <name evidence="1" type="ORF">SDC9_187972</name>
</gene>
<comment type="caution">
    <text evidence="1">The sequence shown here is derived from an EMBL/GenBank/DDBJ whole genome shotgun (WGS) entry which is preliminary data.</text>
</comment>
<organism evidence="1">
    <name type="scientific">bioreactor metagenome</name>
    <dbReference type="NCBI Taxonomy" id="1076179"/>
    <lineage>
        <taxon>unclassified sequences</taxon>
        <taxon>metagenomes</taxon>
        <taxon>ecological metagenomes</taxon>
    </lineage>
</organism>
<dbReference type="AlphaFoldDB" id="A0A645HN07"/>
<reference evidence="1" key="1">
    <citation type="submission" date="2019-08" db="EMBL/GenBank/DDBJ databases">
        <authorList>
            <person name="Kucharzyk K."/>
            <person name="Murdoch R.W."/>
            <person name="Higgins S."/>
            <person name="Loffler F."/>
        </authorList>
    </citation>
    <scope>NUCLEOTIDE SEQUENCE</scope>
</reference>
<dbReference type="EMBL" id="VSSQ01096841">
    <property type="protein sequence ID" value="MPN40435.1"/>
    <property type="molecule type" value="Genomic_DNA"/>
</dbReference>
<proteinExistence type="predicted"/>